<dbReference type="AlphaFoldDB" id="X6NVH2"/>
<reference evidence="2 3" key="1">
    <citation type="journal article" date="2013" name="Curr. Biol.">
        <title>The Genome of the Foraminiferan Reticulomyxa filosa.</title>
        <authorList>
            <person name="Glockner G."/>
            <person name="Hulsmann N."/>
            <person name="Schleicher M."/>
            <person name="Noegel A.A."/>
            <person name="Eichinger L."/>
            <person name="Gallinger C."/>
            <person name="Pawlowski J."/>
            <person name="Sierra R."/>
            <person name="Euteneuer U."/>
            <person name="Pillet L."/>
            <person name="Moustafa A."/>
            <person name="Platzer M."/>
            <person name="Groth M."/>
            <person name="Szafranski K."/>
            <person name="Schliwa M."/>
        </authorList>
    </citation>
    <scope>NUCLEOTIDE SEQUENCE [LARGE SCALE GENOMIC DNA]</scope>
</reference>
<dbReference type="EMBL" id="ASPP01005835">
    <property type="protein sequence ID" value="ETO29809.1"/>
    <property type="molecule type" value="Genomic_DNA"/>
</dbReference>
<sequence length="308" mass="37197">MLELLRQDNEELSEKLEKIRELVNDSSAHIKSLKCQIEQAFDKKNSLKQKCDEKMTQQRTSYNKVLGNISMLNESIRINYDTFHQLHLNLKTFKRECLNKKHETTQLHDRYKMILKQRLSQHHNLVNKWKQLKEFETKQYNKIVQLMKQNESYKEMVREKQKECEQFNEKVLQEIIRNKHLRTKIDALKLQSHPLNEEIKKELQHLKKAVKESQFKYAQMVNAKTMEDLKYQESKIEKMQKSISDMTEYQLSYEQKCAMRAKTIEEKKSTLEQLKRELLELKKHKLLNREFDKDKQPEASINNNNLKI</sequence>
<feature type="coiled-coil region" evidence="1">
    <location>
        <begin position="143"/>
        <end position="170"/>
    </location>
</feature>
<proteinExistence type="predicted"/>
<evidence type="ECO:0000256" key="1">
    <source>
        <dbReference type="SAM" id="Coils"/>
    </source>
</evidence>
<gene>
    <name evidence="2" type="ORF">RFI_07312</name>
</gene>
<name>X6NVH2_RETFI</name>
<accession>X6NVH2</accession>
<dbReference type="Proteomes" id="UP000023152">
    <property type="component" value="Unassembled WGS sequence"/>
</dbReference>
<evidence type="ECO:0000313" key="2">
    <source>
        <dbReference type="EMBL" id="ETO29809.1"/>
    </source>
</evidence>
<feature type="coiled-coil region" evidence="1">
    <location>
        <begin position="2"/>
        <end position="57"/>
    </location>
</feature>
<keyword evidence="3" id="KW-1185">Reference proteome</keyword>
<protein>
    <submittedName>
        <fullName evidence="2">Putative surface protein</fullName>
    </submittedName>
</protein>
<evidence type="ECO:0000313" key="3">
    <source>
        <dbReference type="Proteomes" id="UP000023152"/>
    </source>
</evidence>
<organism evidence="2 3">
    <name type="scientific">Reticulomyxa filosa</name>
    <dbReference type="NCBI Taxonomy" id="46433"/>
    <lineage>
        <taxon>Eukaryota</taxon>
        <taxon>Sar</taxon>
        <taxon>Rhizaria</taxon>
        <taxon>Retaria</taxon>
        <taxon>Foraminifera</taxon>
        <taxon>Monothalamids</taxon>
        <taxon>Reticulomyxidae</taxon>
        <taxon>Reticulomyxa</taxon>
    </lineage>
</organism>
<comment type="caution">
    <text evidence="2">The sequence shown here is derived from an EMBL/GenBank/DDBJ whole genome shotgun (WGS) entry which is preliminary data.</text>
</comment>
<keyword evidence="1" id="KW-0175">Coiled coil</keyword>